<protein>
    <submittedName>
        <fullName evidence="2">Uncharacterized protein</fullName>
    </submittedName>
</protein>
<gene>
    <name evidence="2" type="ORF">SPARVUS_LOCUS6283517</name>
</gene>
<reference evidence="2" key="1">
    <citation type="submission" date="2023-05" db="EMBL/GenBank/DDBJ databases">
        <authorList>
            <person name="Stuckert A."/>
        </authorList>
    </citation>
    <scope>NUCLEOTIDE SEQUENCE</scope>
</reference>
<comment type="caution">
    <text evidence="2">The sequence shown here is derived from an EMBL/GenBank/DDBJ whole genome shotgun (WGS) entry which is preliminary data.</text>
</comment>
<feature type="non-terminal residue" evidence="2">
    <location>
        <position position="1"/>
    </location>
</feature>
<name>A0ABN9D115_9NEOB</name>
<dbReference type="Proteomes" id="UP001162483">
    <property type="component" value="Unassembled WGS sequence"/>
</dbReference>
<feature type="region of interest" description="Disordered" evidence="1">
    <location>
        <begin position="102"/>
        <end position="131"/>
    </location>
</feature>
<organism evidence="2 3">
    <name type="scientific">Staurois parvus</name>
    <dbReference type="NCBI Taxonomy" id="386267"/>
    <lineage>
        <taxon>Eukaryota</taxon>
        <taxon>Metazoa</taxon>
        <taxon>Chordata</taxon>
        <taxon>Craniata</taxon>
        <taxon>Vertebrata</taxon>
        <taxon>Euteleostomi</taxon>
        <taxon>Amphibia</taxon>
        <taxon>Batrachia</taxon>
        <taxon>Anura</taxon>
        <taxon>Neobatrachia</taxon>
        <taxon>Ranoidea</taxon>
        <taxon>Ranidae</taxon>
        <taxon>Staurois</taxon>
    </lineage>
</organism>
<feature type="non-terminal residue" evidence="2">
    <location>
        <position position="131"/>
    </location>
</feature>
<proteinExistence type="predicted"/>
<dbReference type="EMBL" id="CATNWA010014023">
    <property type="protein sequence ID" value="CAI9566183.1"/>
    <property type="molecule type" value="Genomic_DNA"/>
</dbReference>
<evidence type="ECO:0000256" key="1">
    <source>
        <dbReference type="SAM" id="MobiDB-lite"/>
    </source>
</evidence>
<sequence length="131" mass="14694">LLIRCLSEQVLGSDLTPNYRDLLAVVYLSHRAELSVKLDVCRKLFHLIYSQQDIVRQLAKQTGWQDLLTKLYIKESYETRPRFLSSPLYGGTLCALKRMGSSKDSESGICKEGNDGAHGSVENTDADVVFP</sequence>
<keyword evidence="3" id="KW-1185">Reference proteome</keyword>
<evidence type="ECO:0000313" key="2">
    <source>
        <dbReference type="EMBL" id="CAI9566183.1"/>
    </source>
</evidence>
<evidence type="ECO:0000313" key="3">
    <source>
        <dbReference type="Proteomes" id="UP001162483"/>
    </source>
</evidence>
<accession>A0ABN9D115</accession>